<dbReference type="RefSeq" id="XP_047761184.1">
    <property type="nucleotide sequence ID" value="XM_047903311.1"/>
</dbReference>
<gene>
    <name evidence="1" type="ORF">CLAFUR5_04163</name>
</gene>
<dbReference type="EMBL" id="CP090166">
    <property type="protein sequence ID" value="UJO16818.1"/>
    <property type="molecule type" value="Genomic_DNA"/>
</dbReference>
<dbReference type="GeneID" id="71984041"/>
<organism evidence="1 2">
    <name type="scientific">Passalora fulva</name>
    <name type="common">Tomato leaf mold</name>
    <name type="synonym">Cladosporium fulvum</name>
    <dbReference type="NCBI Taxonomy" id="5499"/>
    <lineage>
        <taxon>Eukaryota</taxon>
        <taxon>Fungi</taxon>
        <taxon>Dikarya</taxon>
        <taxon>Ascomycota</taxon>
        <taxon>Pezizomycotina</taxon>
        <taxon>Dothideomycetes</taxon>
        <taxon>Dothideomycetidae</taxon>
        <taxon>Mycosphaerellales</taxon>
        <taxon>Mycosphaerellaceae</taxon>
        <taxon>Fulvia</taxon>
    </lineage>
</organism>
<reference evidence="1" key="2">
    <citation type="journal article" date="2022" name="Microb. Genom.">
        <title>A chromosome-scale genome assembly of the tomato pathogen Cladosporium fulvum reveals a compartmentalized genome architecture and the presence of a dispensable chromosome.</title>
        <authorList>
            <person name="Zaccaron A.Z."/>
            <person name="Chen L.H."/>
            <person name="Samaras A."/>
            <person name="Stergiopoulos I."/>
        </authorList>
    </citation>
    <scope>NUCLEOTIDE SEQUENCE</scope>
    <source>
        <strain evidence="1">Race5_Kim</strain>
    </source>
</reference>
<keyword evidence="2" id="KW-1185">Reference proteome</keyword>
<protein>
    <submittedName>
        <fullName evidence="1">Uncharacterized protein</fullName>
    </submittedName>
</protein>
<dbReference type="Proteomes" id="UP000756132">
    <property type="component" value="Chromosome 4"/>
</dbReference>
<sequence>MLGGGGTILNFFAAGNFIDSDSWLQTIRPHHDKLNTLLSSTRLMIDKLPGLAERSGPESHQGRLLFAVAVD</sequence>
<name>A0A9Q8LG77_PASFU</name>
<evidence type="ECO:0000313" key="2">
    <source>
        <dbReference type="Proteomes" id="UP000756132"/>
    </source>
</evidence>
<dbReference type="AlphaFoldDB" id="A0A9Q8LG77"/>
<reference evidence="1" key="1">
    <citation type="submission" date="2021-12" db="EMBL/GenBank/DDBJ databases">
        <authorList>
            <person name="Zaccaron A."/>
            <person name="Stergiopoulos I."/>
        </authorList>
    </citation>
    <scope>NUCLEOTIDE SEQUENCE</scope>
    <source>
        <strain evidence="1">Race5_Kim</strain>
    </source>
</reference>
<dbReference type="KEGG" id="ffu:CLAFUR5_04163"/>
<accession>A0A9Q8LG77</accession>
<evidence type="ECO:0000313" key="1">
    <source>
        <dbReference type="EMBL" id="UJO16818.1"/>
    </source>
</evidence>
<proteinExistence type="predicted"/>